<evidence type="ECO:0000256" key="4">
    <source>
        <dbReference type="ARBA" id="ARBA00023014"/>
    </source>
</evidence>
<dbReference type="InterPro" id="IPR036388">
    <property type="entry name" value="WH-like_DNA-bd_sf"/>
</dbReference>
<protein>
    <recommendedName>
        <fullName evidence="8">Probable [Fe-S]-dependent transcriptional repressor</fullName>
    </recommendedName>
</protein>
<sequence>MTSLMAIRDMLALEGRLQAAQIGQRTATPLPLVEAMLKQLEAMGRVVSLSADEAGCATGACRTCPEGKNCQPRWWALRQ</sequence>
<reference evidence="10 11" key="1">
    <citation type="submission" date="2018-03" db="EMBL/GenBank/DDBJ databases">
        <title>Draft genome sequence of the first documented clinical Siccibacter turicensis isolate in Austria.</title>
        <authorList>
            <person name="Lepuschitz S."/>
            <person name="Pekard-Amenitsch S."/>
            <person name="Haunold R."/>
            <person name="Schill S."/>
            <person name="Mach R."/>
            <person name="Allerberger F."/>
            <person name="Ruppitsch W."/>
            <person name="Forsythe S.J."/>
        </authorList>
    </citation>
    <scope>NUCLEOTIDE SEQUENCE [LARGE SCALE GENOMIC DNA]</scope>
    <source>
        <strain evidence="10 11">6100069499-17</strain>
    </source>
</reference>
<dbReference type="GO" id="GO:0005506">
    <property type="term" value="F:iron ion binding"/>
    <property type="evidence" value="ECO:0007669"/>
    <property type="project" value="UniProtKB-UniRule"/>
</dbReference>
<dbReference type="STRING" id="1388748.GCA_000463155_03870"/>
<feature type="domain" description="Transcriptional regulator HTH-type FeoC" evidence="9">
    <location>
        <begin position="4"/>
        <end position="68"/>
    </location>
</feature>
<dbReference type="Pfam" id="PF09012">
    <property type="entry name" value="FeoC"/>
    <property type="match status" value="1"/>
</dbReference>
<dbReference type="RefSeq" id="WP_106877514.1">
    <property type="nucleotide sequence ID" value="NZ_JAXCWX010000006.1"/>
</dbReference>
<feature type="binding site" evidence="8">
    <location>
        <position position="56"/>
    </location>
    <ligand>
        <name>iron-sulfur cluster</name>
        <dbReference type="ChEBI" id="CHEBI:30408"/>
    </ligand>
</feature>
<evidence type="ECO:0000256" key="6">
    <source>
        <dbReference type="ARBA" id="ARBA00023125"/>
    </source>
</evidence>
<keyword evidence="11" id="KW-1185">Reference proteome</keyword>
<keyword evidence="4 8" id="KW-0411">Iron-sulfur</keyword>
<evidence type="ECO:0000256" key="3">
    <source>
        <dbReference type="ARBA" id="ARBA00023004"/>
    </source>
</evidence>
<keyword evidence="2 8" id="KW-0479">Metal-binding</keyword>
<evidence type="ECO:0000256" key="7">
    <source>
        <dbReference type="ARBA" id="ARBA00023163"/>
    </source>
</evidence>
<evidence type="ECO:0000259" key="9">
    <source>
        <dbReference type="Pfam" id="PF09012"/>
    </source>
</evidence>
<evidence type="ECO:0000256" key="1">
    <source>
        <dbReference type="ARBA" id="ARBA00022491"/>
    </source>
</evidence>
<dbReference type="GO" id="GO:0051536">
    <property type="term" value="F:iron-sulfur cluster binding"/>
    <property type="evidence" value="ECO:0007669"/>
    <property type="project" value="UniProtKB-KW"/>
</dbReference>
<dbReference type="EMBL" id="PYEP01000005">
    <property type="protein sequence ID" value="PSN07102.1"/>
    <property type="molecule type" value="Genomic_DNA"/>
</dbReference>
<keyword evidence="5 8" id="KW-0805">Transcription regulation</keyword>
<dbReference type="InterPro" id="IPR015102">
    <property type="entry name" value="Tscrpt_reg_HTH_FeoC"/>
</dbReference>
<keyword evidence="1 8" id="KW-0678">Repressor</keyword>
<keyword evidence="3 8" id="KW-0408">Iron</keyword>
<dbReference type="Proteomes" id="UP000240212">
    <property type="component" value="Unassembled WGS sequence"/>
</dbReference>
<dbReference type="SUPFAM" id="SSF46785">
    <property type="entry name" value="Winged helix' DNA-binding domain"/>
    <property type="match status" value="1"/>
</dbReference>
<comment type="similarity">
    <text evidence="8">Belongs to the FeoC family.</text>
</comment>
<dbReference type="AlphaFoldDB" id="A0A2P8VHX3"/>
<comment type="caution">
    <text evidence="10">The sequence shown here is derived from an EMBL/GenBank/DDBJ whole genome shotgun (WGS) entry which is preliminary data.</text>
</comment>
<dbReference type="GO" id="GO:0003677">
    <property type="term" value="F:DNA binding"/>
    <property type="evidence" value="ECO:0007669"/>
    <property type="project" value="UniProtKB-KW"/>
</dbReference>
<evidence type="ECO:0000313" key="10">
    <source>
        <dbReference type="EMBL" id="PSN07102.1"/>
    </source>
</evidence>
<dbReference type="InterPro" id="IPR036390">
    <property type="entry name" value="WH_DNA-bd_sf"/>
</dbReference>
<keyword evidence="7 8" id="KW-0804">Transcription</keyword>
<keyword evidence="6 8" id="KW-0238">DNA-binding</keyword>
<feature type="binding site" evidence="8">
    <location>
        <position position="70"/>
    </location>
    <ligand>
        <name>iron-sulfur cluster</name>
        <dbReference type="ChEBI" id="CHEBI:30408"/>
    </ligand>
</feature>
<feature type="binding site" evidence="8">
    <location>
        <position position="61"/>
    </location>
    <ligand>
        <name>iron-sulfur cluster</name>
        <dbReference type="ChEBI" id="CHEBI:30408"/>
    </ligand>
</feature>
<evidence type="ECO:0000313" key="11">
    <source>
        <dbReference type="Proteomes" id="UP000240212"/>
    </source>
</evidence>
<proteinExistence type="inferred from homology"/>
<evidence type="ECO:0000256" key="5">
    <source>
        <dbReference type="ARBA" id="ARBA00023015"/>
    </source>
</evidence>
<gene>
    <name evidence="8" type="primary">feoC</name>
    <name evidence="10" type="ORF">C7G83_12615</name>
</gene>
<dbReference type="HAMAP" id="MF_01586">
    <property type="entry name" value="FeoC"/>
    <property type="match status" value="1"/>
</dbReference>
<evidence type="ECO:0000256" key="2">
    <source>
        <dbReference type="ARBA" id="ARBA00022723"/>
    </source>
</evidence>
<feature type="binding site" evidence="8">
    <location>
        <position position="64"/>
    </location>
    <ligand>
        <name>iron-sulfur cluster</name>
        <dbReference type="ChEBI" id="CHEBI:30408"/>
    </ligand>
</feature>
<dbReference type="OrthoDB" id="6903254at2"/>
<comment type="function">
    <text evidence="8">May function as a transcriptional regulator that controls feoABC expression.</text>
</comment>
<evidence type="ECO:0000256" key="8">
    <source>
        <dbReference type="HAMAP-Rule" id="MF_01586"/>
    </source>
</evidence>
<organism evidence="10 11">
    <name type="scientific">Siccibacter turicensis</name>
    <dbReference type="NCBI Taxonomy" id="357233"/>
    <lineage>
        <taxon>Bacteria</taxon>
        <taxon>Pseudomonadati</taxon>
        <taxon>Pseudomonadota</taxon>
        <taxon>Gammaproteobacteria</taxon>
        <taxon>Enterobacterales</taxon>
        <taxon>Enterobacteriaceae</taxon>
        <taxon>Siccibacter</taxon>
    </lineage>
</organism>
<dbReference type="Gene3D" id="1.10.10.10">
    <property type="entry name" value="Winged helix-like DNA-binding domain superfamily/Winged helix DNA-binding domain"/>
    <property type="match status" value="1"/>
</dbReference>
<dbReference type="InterPro" id="IPR023732">
    <property type="entry name" value="FeoC"/>
</dbReference>
<name>A0A2P8VHX3_9ENTR</name>
<accession>A0A2P8VHX3</accession>